<proteinExistence type="predicted"/>
<organism evidence="1 2">
    <name type="scientific">Leucogyrophana mollusca</name>
    <dbReference type="NCBI Taxonomy" id="85980"/>
    <lineage>
        <taxon>Eukaryota</taxon>
        <taxon>Fungi</taxon>
        <taxon>Dikarya</taxon>
        <taxon>Basidiomycota</taxon>
        <taxon>Agaricomycotina</taxon>
        <taxon>Agaricomycetes</taxon>
        <taxon>Agaricomycetidae</taxon>
        <taxon>Boletales</taxon>
        <taxon>Boletales incertae sedis</taxon>
        <taxon>Leucogyrophana</taxon>
    </lineage>
</organism>
<comment type="caution">
    <text evidence="1">The sequence shown here is derived from an EMBL/GenBank/DDBJ whole genome shotgun (WGS) entry which is preliminary data.</text>
</comment>
<protein>
    <submittedName>
        <fullName evidence="1">Uncharacterized protein</fullName>
    </submittedName>
</protein>
<dbReference type="Proteomes" id="UP000790709">
    <property type="component" value="Unassembled WGS sequence"/>
</dbReference>
<sequence length="60" mass="6952">LVEYACCPKCFSTYKPDHSYPMPYPKECTFRETPADDLCGTQLLRREERGKPLSGQRPIK</sequence>
<evidence type="ECO:0000313" key="1">
    <source>
        <dbReference type="EMBL" id="KAH7919177.1"/>
    </source>
</evidence>
<keyword evidence="2" id="KW-1185">Reference proteome</keyword>
<accession>A0ACB8B0H9</accession>
<name>A0ACB8B0H9_9AGAM</name>
<dbReference type="EMBL" id="MU266687">
    <property type="protein sequence ID" value="KAH7919177.1"/>
    <property type="molecule type" value="Genomic_DNA"/>
</dbReference>
<feature type="non-terminal residue" evidence="1">
    <location>
        <position position="1"/>
    </location>
</feature>
<reference evidence="1" key="1">
    <citation type="journal article" date="2021" name="New Phytol.">
        <title>Evolutionary innovations through gain and loss of genes in the ectomycorrhizal Boletales.</title>
        <authorList>
            <person name="Wu G."/>
            <person name="Miyauchi S."/>
            <person name="Morin E."/>
            <person name="Kuo A."/>
            <person name="Drula E."/>
            <person name="Varga T."/>
            <person name="Kohler A."/>
            <person name="Feng B."/>
            <person name="Cao Y."/>
            <person name="Lipzen A."/>
            <person name="Daum C."/>
            <person name="Hundley H."/>
            <person name="Pangilinan J."/>
            <person name="Johnson J."/>
            <person name="Barry K."/>
            <person name="LaButti K."/>
            <person name="Ng V."/>
            <person name="Ahrendt S."/>
            <person name="Min B."/>
            <person name="Choi I.G."/>
            <person name="Park H."/>
            <person name="Plett J.M."/>
            <person name="Magnuson J."/>
            <person name="Spatafora J.W."/>
            <person name="Nagy L.G."/>
            <person name="Henrissat B."/>
            <person name="Grigoriev I.V."/>
            <person name="Yang Z.L."/>
            <person name="Xu J."/>
            <person name="Martin F.M."/>
        </authorList>
    </citation>
    <scope>NUCLEOTIDE SEQUENCE</scope>
    <source>
        <strain evidence="1">KUC20120723A-06</strain>
    </source>
</reference>
<gene>
    <name evidence="1" type="ORF">BV22DRAFT_981269</name>
</gene>
<feature type="non-terminal residue" evidence="1">
    <location>
        <position position="60"/>
    </location>
</feature>
<evidence type="ECO:0000313" key="2">
    <source>
        <dbReference type="Proteomes" id="UP000790709"/>
    </source>
</evidence>